<evidence type="ECO:0000313" key="2">
    <source>
        <dbReference type="Proteomes" id="UP000269352"/>
    </source>
</evidence>
<dbReference type="Proteomes" id="UP000269352">
    <property type="component" value="Unassembled WGS sequence"/>
</dbReference>
<keyword evidence="2" id="KW-1185">Reference proteome</keyword>
<comment type="caution">
    <text evidence="1">The sequence shown here is derived from an EMBL/GenBank/DDBJ whole genome shotgun (WGS) entry which is preliminary data.</text>
</comment>
<accession>A0A388TCA9</accession>
<protein>
    <submittedName>
        <fullName evidence="1">Uncharacterized protein</fullName>
    </submittedName>
</protein>
<evidence type="ECO:0000313" key="1">
    <source>
        <dbReference type="EMBL" id="GBR74112.1"/>
    </source>
</evidence>
<proteinExistence type="predicted"/>
<dbReference type="EMBL" id="BGZN01000030">
    <property type="protein sequence ID" value="GBR74112.1"/>
    <property type="molecule type" value="Genomic_DNA"/>
</dbReference>
<reference evidence="1 2" key="1">
    <citation type="journal article" date="2019" name="ISME J.">
        <title>Genome analyses of uncultured TG2/ZB3 bacteria in 'Margulisbacteria' specifically attached to ectosymbiotic spirochetes of protists in the termite gut.</title>
        <authorList>
            <person name="Utami Y.D."/>
            <person name="Kuwahara H."/>
            <person name="Igai K."/>
            <person name="Murakami T."/>
            <person name="Sugaya K."/>
            <person name="Morikawa T."/>
            <person name="Nagura Y."/>
            <person name="Yuki M."/>
            <person name="Deevong P."/>
            <person name="Inoue T."/>
            <person name="Kihara K."/>
            <person name="Lo N."/>
            <person name="Yamada A."/>
            <person name="Ohkuma M."/>
            <person name="Hongoh Y."/>
        </authorList>
    </citation>
    <scope>NUCLEOTIDE SEQUENCE [LARGE SCALE GENOMIC DNA]</scope>
    <source>
        <strain evidence="1">NkOx7-01</strain>
    </source>
</reference>
<gene>
    <name evidence="1" type="ORF">NO1_1342</name>
</gene>
<organism evidence="1 2">
    <name type="scientific">Termititenax aidoneus</name>
    <dbReference type="NCBI Taxonomy" id="2218524"/>
    <lineage>
        <taxon>Bacteria</taxon>
        <taxon>Bacillati</taxon>
        <taxon>Candidatus Margulisiibacteriota</taxon>
        <taxon>Candidatus Termititenacia</taxon>
        <taxon>Candidatus Termititenacales</taxon>
        <taxon>Candidatus Termititenacaceae</taxon>
        <taxon>Candidatus Termititenax</taxon>
    </lineage>
</organism>
<sequence>MLLPEFFCGAKKFWPQIAYGDLRRVFNKRRGREVKREPQGREASEVTSFFTRKNLASSRAAARDKFLTSLQSAFSLKIGLTKQVRRKVVFSG</sequence>
<dbReference type="AlphaFoldDB" id="A0A388TCA9"/>
<name>A0A388TCA9_TERA1</name>